<evidence type="ECO:0000313" key="3">
    <source>
        <dbReference type="Proteomes" id="UP001143543"/>
    </source>
</evidence>
<dbReference type="InterPro" id="IPR036761">
    <property type="entry name" value="TTHA0802/YceI-like_sf"/>
</dbReference>
<sequence>MLLHTQAKAQGKIKVDIFTNVNSFSCVCNEADFVYTEVDKNVAILFPLVQFDCPKKMMERDLLELFNADNYPHAKLTIAEIETTKSDTEKVIKFKLTLKNISQYYKLTLSRVKYGSKTYLEGSQKVSLSDFKAVPPTKMMGLIKVEDEVLISFKIPEKELLPN</sequence>
<dbReference type="Proteomes" id="UP001143543">
    <property type="component" value="Unassembled WGS sequence"/>
</dbReference>
<keyword evidence="3" id="KW-1185">Reference proteome</keyword>
<dbReference type="EMBL" id="BRVO01000001">
    <property type="protein sequence ID" value="GLB49019.1"/>
    <property type="molecule type" value="Genomic_DNA"/>
</dbReference>
<dbReference type="SUPFAM" id="SSF101874">
    <property type="entry name" value="YceI-like"/>
    <property type="match status" value="1"/>
</dbReference>
<dbReference type="InterPro" id="IPR007372">
    <property type="entry name" value="Lipid/polyisoprenoid-bd_YceI"/>
</dbReference>
<dbReference type="Gene3D" id="2.40.128.110">
    <property type="entry name" value="Lipid/polyisoprenoid-binding, YceI-like"/>
    <property type="match status" value="1"/>
</dbReference>
<name>A0ABQ5MHZ9_9FLAO</name>
<feature type="domain" description="Lipid/polyisoprenoid-binding YceI-like" evidence="1">
    <location>
        <begin position="40"/>
        <end position="155"/>
    </location>
</feature>
<comment type="caution">
    <text evidence="2">The sequence shown here is derived from an EMBL/GenBank/DDBJ whole genome shotgun (WGS) entry which is preliminary data.</text>
</comment>
<evidence type="ECO:0000259" key="1">
    <source>
        <dbReference type="Pfam" id="PF04264"/>
    </source>
</evidence>
<evidence type="ECO:0000313" key="2">
    <source>
        <dbReference type="EMBL" id="GLB49019.1"/>
    </source>
</evidence>
<dbReference type="Pfam" id="PF04264">
    <property type="entry name" value="YceI"/>
    <property type="match status" value="1"/>
</dbReference>
<reference evidence="2" key="1">
    <citation type="submission" date="2022-07" db="EMBL/GenBank/DDBJ databases">
        <title>Taxonomy of Novel Oxalotrophic and Methylotrophic Bacteria.</title>
        <authorList>
            <person name="Sahin N."/>
            <person name="Tani A."/>
        </authorList>
    </citation>
    <scope>NUCLEOTIDE SEQUENCE</scope>
    <source>
        <strain evidence="2">Y10</strain>
    </source>
</reference>
<gene>
    <name evidence="2" type="ORF">Y10_13870</name>
</gene>
<organism evidence="2 3">
    <name type="scientific">Neptunitalea lumnitzerae</name>
    <dbReference type="NCBI Taxonomy" id="2965509"/>
    <lineage>
        <taxon>Bacteria</taxon>
        <taxon>Pseudomonadati</taxon>
        <taxon>Bacteroidota</taxon>
        <taxon>Flavobacteriia</taxon>
        <taxon>Flavobacteriales</taxon>
        <taxon>Flavobacteriaceae</taxon>
        <taxon>Neptunitalea</taxon>
    </lineage>
</organism>
<accession>A0ABQ5MHZ9</accession>
<proteinExistence type="predicted"/>
<protein>
    <recommendedName>
        <fullName evidence="1">Lipid/polyisoprenoid-binding YceI-like domain-containing protein</fullName>
    </recommendedName>
</protein>